<dbReference type="Pfam" id="PF00106">
    <property type="entry name" value="adh_short"/>
    <property type="match status" value="1"/>
</dbReference>
<dbReference type="AlphaFoldDB" id="A0A8H8U6Z4"/>
<name>A0A8H8U6Z4_9HELO</name>
<accession>A0A8H8U6Z4</accession>
<dbReference type="GO" id="GO:0030497">
    <property type="term" value="P:fatty acid elongation"/>
    <property type="evidence" value="ECO:0007669"/>
    <property type="project" value="TreeGrafter"/>
</dbReference>
<dbReference type="SUPFAM" id="SSF51735">
    <property type="entry name" value="NAD(P)-binding Rossmann-fold domains"/>
    <property type="match status" value="1"/>
</dbReference>
<keyword evidence="4" id="KW-0521">NADP</keyword>
<dbReference type="CDD" id="cd05356">
    <property type="entry name" value="17beta-HSD1_like_SDR_c"/>
    <property type="match status" value="1"/>
</dbReference>
<dbReference type="InterPro" id="IPR020904">
    <property type="entry name" value="Sc_DH/Rdtase_CS"/>
</dbReference>
<dbReference type="PANTHER" id="PTHR43086">
    <property type="entry name" value="VERY-LONG-CHAIN 3-OXOOACYL-COA REDUCTASE"/>
    <property type="match status" value="1"/>
</dbReference>
<evidence type="ECO:0000256" key="3">
    <source>
        <dbReference type="ARBA" id="ARBA00022832"/>
    </source>
</evidence>
<keyword evidence="7" id="KW-0275">Fatty acid biosynthesis</keyword>
<dbReference type="PROSITE" id="PS00061">
    <property type="entry name" value="ADH_SHORT"/>
    <property type="match status" value="1"/>
</dbReference>
<reference evidence="9 10" key="1">
    <citation type="submission" date="2018-05" db="EMBL/GenBank/DDBJ databases">
        <title>Genome sequencing and assembly of the regulated plant pathogen Lachnellula willkommii and related sister species for the development of diagnostic species identification markers.</title>
        <authorList>
            <person name="Giroux E."/>
            <person name="Bilodeau G."/>
        </authorList>
    </citation>
    <scope>NUCLEOTIDE SEQUENCE [LARGE SCALE GENOMIC DNA]</scope>
    <source>
        <strain evidence="9 10">CBS 197.66</strain>
    </source>
</reference>
<evidence type="ECO:0000256" key="6">
    <source>
        <dbReference type="ARBA" id="ARBA00023098"/>
    </source>
</evidence>
<keyword evidence="2" id="KW-0444">Lipid biosynthesis</keyword>
<evidence type="ECO:0000256" key="8">
    <source>
        <dbReference type="SAM" id="Phobius"/>
    </source>
</evidence>
<keyword evidence="8" id="KW-0812">Transmembrane</keyword>
<gene>
    <name evidence="9" type="ORF">LSUB1_G007039</name>
</gene>
<dbReference type="EMBL" id="QGMJ01000756">
    <property type="protein sequence ID" value="TVY33701.1"/>
    <property type="molecule type" value="Genomic_DNA"/>
</dbReference>
<dbReference type="GO" id="GO:0005783">
    <property type="term" value="C:endoplasmic reticulum"/>
    <property type="evidence" value="ECO:0007669"/>
    <property type="project" value="TreeGrafter"/>
</dbReference>
<comment type="pathway">
    <text evidence="1">Lipid metabolism; fatty acid biosynthesis.</text>
</comment>
<evidence type="ECO:0000256" key="7">
    <source>
        <dbReference type="ARBA" id="ARBA00023160"/>
    </source>
</evidence>
<evidence type="ECO:0000313" key="10">
    <source>
        <dbReference type="Proteomes" id="UP000462212"/>
    </source>
</evidence>
<feature type="transmembrane region" description="Helical" evidence="8">
    <location>
        <begin position="6"/>
        <end position="28"/>
    </location>
</feature>
<dbReference type="PANTHER" id="PTHR43086:SF2">
    <property type="entry name" value="HYDROXYSTEROID DEHYDROGENASE-LIKE PROTEIN 1"/>
    <property type="match status" value="1"/>
</dbReference>
<dbReference type="Proteomes" id="UP000462212">
    <property type="component" value="Unassembled WGS sequence"/>
</dbReference>
<dbReference type="Gene3D" id="3.40.50.720">
    <property type="entry name" value="NAD(P)-binding Rossmann-like Domain"/>
    <property type="match status" value="1"/>
</dbReference>
<evidence type="ECO:0000256" key="5">
    <source>
        <dbReference type="ARBA" id="ARBA00023002"/>
    </source>
</evidence>
<evidence type="ECO:0000313" key="9">
    <source>
        <dbReference type="EMBL" id="TVY33701.1"/>
    </source>
</evidence>
<organism evidence="9 10">
    <name type="scientific">Lachnellula subtilissima</name>
    <dbReference type="NCBI Taxonomy" id="602034"/>
    <lineage>
        <taxon>Eukaryota</taxon>
        <taxon>Fungi</taxon>
        <taxon>Dikarya</taxon>
        <taxon>Ascomycota</taxon>
        <taxon>Pezizomycotina</taxon>
        <taxon>Leotiomycetes</taxon>
        <taxon>Helotiales</taxon>
        <taxon>Lachnaceae</taxon>
        <taxon>Lachnellula</taxon>
    </lineage>
</organism>
<dbReference type="InterPro" id="IPR036291">
    <property type="entry name" value="NAD(P)-bd_dom_sf"/>
</dbReference>
<protein>
    <submittedName>
        <fullName evidence="9">Very-long-chain 3-oxoacyl-CoA reductase</fullName>
    </submittedName>
</protein>
<keyword evidence="6" id="KW-0443">Lipid metabolism</keyword>
<dbReference type="OrthoDB" id="5545019at2759"/>
<comment type="caution">
    <text evidence="9">The sequence shown here is derived from an EMBL/GenBank/DDBJ whole genome shotgun (WGS) entry which is preliminary data.</text>
</comment>
<sequence>MLTSDIVFSISSAKLVIFYLLLVELFVLSGTDLRKYGERGSWAIINGVEDDVGAEYALALASHGFNTLLFSPTQLKLETLAQEIKSHYSDTQTKILITDASKPSSDNYNELEAFVEHLNVAILVNNDSQLHTIPVPFVSTPKEEITDIISVNCTATLMVTRLIAQGMAQRHRGLILTMGSFKGLFATPLLATYSGSKAFLHQWSTALAAELKPEGVDVQLVVLSTIAKAGEGTWFTPTPKDFVKTVLGKVGKTGGAHCIGWSMTPYWAHAFAQLALQNLPSLTGEIVPRIQKYMQERIRLRAFDTMYRERKAD</sequence>
<proteinExistence type="predicted"/>
<keyword evidence="10" id="KW-1185">Reference proteome</keyword>
<dbReference type="PIRSF" id="PIRSF000126">
    <property type="entry name" value="11-beta-HSD1"/>
    <property type="match status" value="1"/>
</dbReference>
<evidence type="ECO:0000256" key="4">
    <source>
        <dbReference type="ARBA" id="ARBA00022857"/>
    </source>
</evidence>
<evidence type="ECO:0000256" key="1">
    <source>
        <dbReference type="ARBA" id="ARBA00005194"/>
    </source>
</evidence>
<evidence type="ECO:0000256" key="2">
    <source>
        <dbReference type="ARBA" id="ARBA00022516"/>
    </source>
</evidence>
<keyword evidence="8" id="KW-1133">Transmembrane helix</keyword>
<dbReference type="InterPro" id="IPR002347">
    <property type="entry name" value="SDR_fam"/>
</dbReference>
<keyword evidence="3" id="KW-0276">Fatty acid metabolism</keyword>
<dbReference type="GO" id="GO:0016491">
    <property type="term" value="F:oxidoreductase activity"/>
    <property type="evidence" value="ECO:0007669"/>
    <property type="project" value="UniProtKB-KW"/>
</dbReference>
<keyword evidence="8" id="KW-0472">Membrane</keyword>
<keyword evidence="5" id="KW-0560">Oxidoreductase</keyword>